<protein>
    <submittedName>
        <fullName evidence="1">Uncharacterized protein</fullName>
    </submittedName>
</protein>
<name>A0A2A4FM24_9BURK</name>
<gene>
    <name evidence="1" type="ORF">BZL54_04120</name>
</gene>
<dbReference type="GeneID" id="69005293"/>
<reference evidence="1 2" key="1">
    <citation type="submission" date="2017-01" db="EMBL/GenBank/DDBJ databases">
        <title>Whole-Genome Shotgun Sequencing of Two beta-Proteobacterial Species in Search of the Bulgecin Biosynthetic Cluster.</title>
        <authorList>
            <person name="Horsman M.E."/>
            <person name="Marous D.R."/>
            <person name="Li R."/>
            <person name="Oliver R.A."/>
            <person name="Byun B."/>
            <person name="Emrich S.J."/>
            <person name="Boggess B."/>
            <person name="Townsend C.A."/>
            <person name="Mobashery S."/>
        </authorList>
    </citation>
    <scope>NUCLEOTIDE SEQUENCE [LARGE SCALE GENOMIC DNA]</scope>
    <source>
        <strain evidence="1 2">ATCC 31433</strain>
    </source>
</reference>
<comment type="caution">
    <text evidence="1">The sequence shown here is derived from an EMBL/GenBank/DDBJ whole genome shotgun (WGS) entry which is preliminary data.</text>
</comment>
<proteinExistence type="predicted"/>
<dbReference type="AlphaFoldDB" id="A0A2A4FM24"/>
<evidence type="ECO:0000313" key="2">
    <source>
        <dbReference type="Proteomes" id="UP000217994"/>
    </source>
</evidence>
<accession>A0A2A4FM24</accession>
<organism evidence="1 2">
    <name type="scientific">Burkholderia ubonensis subsp. mesacidophila</name>
    <dbReference type="NCBI Taxonomy" id="265293"/>
    <lineage>
        <taxon>Bacteria</taxon>
        <taxon>Pseudomonadati</taxon>
        <taxon>Pseudomonadota</taxon>
        <taxon>Betaproteobacteria</taxon>
        <taxon>Burkholderiales</taxon>
        <taxon>Burkholderiaceae</taxon>
        <taxon>Burkholderia</taxon>
        <taxon>Burkholderia cepacia complex</taxon>
    </lineage>
</organism>
<dbReference type="Proteomes" id="UP000217994">
    <property type="component" value="Unassembled WGS sequence"/>
</dbReference>
<sequence>MHAEDTLIDLLASCYGARDSLTCAESDAGLFIQAPVAFVDPQTAAFRSDAAVLNDLAISHRLSVLVGRREHRIGDDHSLAIKSMERLTETIDAVDGYQVSLHVELTREPNERVATLRSTLVARSGTEARSVVTLFNVLPPSLVSFVRRTRKFLDYANVRIDRAVPQLSALADGHFRYFPSEGDRLSDGARVDHVPALTMIDIALSVGTARNPGALDADISAQFLSYADPRQPFDIVPGDAHGVVAFMQNDQRVAEIRCRERVGA</sequence>
<dbReference type="EMBL" id="MTZU01000011">
    <property type="protein sequence ID" value="PCE33698.1"/>
    <property type="molecule type" value="Genomic_DNA"/>
</dbReference>
<dbReference type="RefSeq" id="WP_157721094.1">
    <property type="nucleotide sequence ID" value="NZ_CP020738.1"/>
</dbReference>
<evidence type="ECO:0000313" key="1">
    <source>
        <dbReference type="EMBL" id="PCE33698.1"/>
    </source>
</evidence>